<organism evidence="1">
    <name type="scientific">marine sediment metagenome</name>
    <dbReference type="NCBI Taxonomy" id="412755"/>
    <lineage>
        <taxon>unclassified sequences</taxon>
        <taxon>metagenomes</taxon>
        <taxon>ecological metagenomes</taxon>
    </lineage>
</organism>
<proteinExistence type="predicted"/>
<reference evidence="1" key="1">
    <citation type="journal article" date="2015" name="Nature">
        <title>Complex archaea that bridge the gap between prokaryotes and eukaryotes.</title>
        <authorList>
            <person name="Spang A."/>
            <person name="Saw J.H."/>
            <person name="Jorgensen S.L."/>
            <person name="Zaremba-Niedzwiedzka K."/>
            <person name="Martijn J."/>
            <person name="Lind A.E."/>
            <person name="van Eijk R."/>
            <person name="Schleper C."/>
            <person name="Guy L."/>
            <person name="Ettema T.J."/>
        </authorList>
    </citation>
    <scope>NUCLEOTIDE SEQUENCE</scope>
</reference>
<gene>
    <name evidence="1" type="ORF">LCGC14_2030450</name>
</gene>
<comment type="caution">
    <text evidence="1">The sequence shown here is derived from an EMBL/GenBank/DDBJ whole genome shotgun (WGS) entry which is preliminary data.</text>
</comment>
<name>A0A0F9EV28_9ZZZZ</name>
<dbReference type="EMBL" id="LAZR01023623">
    <property type="protein sequence ID" value="KKL77884.1"/>
    <property type="molecule type" value="Genomic_DNA"/>
</dbReference>
<protein>
    <submittedName>
        <fullName evidence="1">Uncharacterized protein</fullName>
    </submittedName>
</protein>
<dbReference type="AlphaFoldDB" id="A0A0F9EV28"/>
<evidence type="ECO:0000313" key="1">
    <source>
        <dbReference type="EMBL" id="KKL77884.1"/>
    </source>
</evidence>
<accession>A0A0F9EV28</accession>
<sequence>MINTGDYSIKEILENKSVFYEVCIDWMTMDGDEKAAEKLADWLGISLHALKLRWKRIFGYSLNKLINYNLEE</sequence>